<comment type="caution">
    <text evidence="2">The sequence shown here is derived from an EMBL/GenBank/DDBJ whole genome shotgun (WGS) entry which is preliminary data.</text>
</comment>
<evidence type="ECO:0008006" key="4">
    <source>
        <dbReference type="Google" id="ProtNLM"/>
    </source>
</evidence>
<sequence>MSNFDPIYDPISEYPKLNSFLKRRVYKSDGFTSKKSKILTSDEVEKFLNEAPDDRYLATKVALIFGVVGACRREELANITLKDISISFKVILANSHGDILSQTVNMQPKTSPVSINNCSNFNVYVNYNFYKK</sequence>
<accession>A0ABR3HYU4</accession>
<evidence type="ECO:0000256" key="1">
    <source>
        <dbReference type="ARBA" id="ARBA00023172"/>
    </source>
</evidence>
<dbReference type="InterPro" id="IPR011010">
    <property type="entry name" value="DNA_brk_join_enz"/>
</dbReference>
<name>A0ABR3HYU4_LOXSC</name>
<dbReference type="SUPFAM" id="SSF56349">
    <property type="entry name" value="DNA breaking-rejoining enzymes"/>
    <property type="match status" value="1"/>
</dbReference>
<gene>
    <name evidence="2" type="ORF">ABMA27_001517</name>
</gene>
<protein>
    <recommendedName>
        <fullName evidence="4">Tyr recombinase domain-containing protein</fullName>
    </recommendedName>
</protein>
<evidence type="ECO:0000313" key="3">
    <source>
        <dbReference type="Proteomes" id="UP001549920"/>
    </source>
</evidence>
<reference evidence="2 3" key="1">
    <citation type="submission" date="2024-06" db="EMBL/GenBank/DDBJ databases">
        <title>A chromosome-level genome assembly of beet webworm, Loxostege sticticalis.</title>
        <authorList>
            <person name="Zhang Y."/>
        </authorList>
    </citation>
    <scope>NUCLEOTIDE SEQUENCE [LARGE SCALE GENOMIC DNA]</scope>
    <source>
        <strain evidence="2">AQ026</strain>
        <tissue evidence="2">Whole body</tissue>
    </source>
</reference>
<dbReference type="EMBL" id="JBEUOH010000011">
    <property type="protein sequence ID" value="KAL0881723.1"/>
    <property type="molecule type" value="Genomic_DNA"/>
</dbReference>
<dbReference type="Gene3D" id="1.10.443.10">
    <property type="entry name" value="Intergrase catalytic core"/>
    <property type="match status" value="1"/>
</dbReference>
<organism evidence="2 3">
    <name type="scientific">Loxostege sticticalis</name>
    <name type="common">Beet webworm moth</name>
    <dbReference type="NCBI Taxonomy" id="481309"/>
    <lineage>
        <taxon>Eukaryota</taxon>
        <taxon>Metazoa</taxon>
        <taxon>Ecdysozoa</taxon>
        <taxon>Arthropoda</taxon>
        <taxon>Hexapoda</taxon>
        <taxon>Insecta</taxon>
        <taxon>Pterygota</taxon>
        <taxon>Neoptera</taxon>
        <taxon>Endopterygota</taxon>
        <taxon>Lepidoptera</taxon>
        <taxon>Glossata</taxon>
        <taxon>Ditrysia</taxon>
        <taxon>Pyraloidea</taxon>
        <taxon>Crambidae</taxon>
        <taxon>Pyraustinae</taxon>
        <taxon>Loxostege</taxon>
    </lineage>
</organism>
<keyword evidence="3" id="KW-1185">Reference proteome</keyword>
<dbReference type="Proteomes" id="UP001549920">
    <property type="component" value="Unassembled WGS sequence"/>
</dbReference>
<dbReference type="InterPro" id="IPR013762">
    <property type="entry name" value="Integrase-like_cat_sf"/>
</dbReference>
<proteinExistence type="predicted"/>
<evidence type="ECO:0000313" key="2">
    <source>
        <dbReference type="EMBL" id="KAL0881723.1"/>
    </source>
</evidence>
<keyword evidence="1" id="KW-0233">DNA recombination</keyword>